<dbReference type="Pfam" id="PF02932">
    <property type="entry name" value="Neur_chan_memb"/>
    <property type="match status" value="1"/>
</dbReference>
<feature type="transmembrane region" description="Helical" evidence="5">
    <location>
        <begin position="303"/>
        <end position="323"/>
    </location>
</feature>
<dbReference type="InterPro" id="IPR036719">
    <property type="entry name" value="Neuro-gated_channel_TM_sf"/>
</dbReference>
<dbReference type="GO" id="GO:0034220">
    <property type="term" value="P:monoatomic ion transmembrane transport"/>
    <property type="evidence" value="ECO:0007669"/>
    <property type="project" value="UniProtKB-KW"/>
</dbReference>
<evidence type="ECO:0000256" key="5">
    <source>
        <dbReference type="RuleBase" id="RU000687"/>
    </source>
</evidence>
<protein>
    <submittedName>
        <fullName evidence="8">Uncharacterized protein</fullName>
    </submittedName>
</protein>
<feature type="transmembrane region" description="Helical" evidence="5">
    <location>
        <begin position="240"/>
        <end position="262"/>
    </location>
</feature>
<dbReference type="Gene3D" id="2.70.170.10">
    <property type="entry name" value="Neurotransmitter-gated ion-channel ligand-binding domain"/>
    <property type="match status" value="1"/>
</dbReference>
<keyword evidence="3 5" id="KW-1133">Transmembrane helix</keyword>
<dbReference type="AlphaFoldDB" id="A0ABD0K6I0"/>
<dbReference type="Gene3D" id="1.20.58.390">
    <property type="entry name" value="Neurotransmitter-gated ion-channel transmembrane domain"/>
    <property type="match status" value="1"/>
</dbReference>
<dbReference type="Pfam" id="PF02931">
    <property type="entry name" value="Neur_chan_LBD"/>
    <property type="match status" value="1"/>
</dbReference>
<dbReference type="InterPro" id="IPR038050">
    <property type="entry name" value="Neuro_actylchol_rec"/>
</dbReference>
<evidence type="ECO:0000256" key="1">
    <source>
        <dbReference type="ARBA" id="ARBA00004141"/>
    </source>
</evidence>
<keyword evidence="5" id="KW-0813">Transport</keyword>
<comment type="subcellular location">
    <subcellularLocation>
        <location evidence="1">Membrane</location>
        <topology evidence="1">Multi-pass membrane protein</topology>
    </subcellularLocation>
</comment>
<proteinExistence type="inferred from homology"/>
<dbReference type="FunFam" id="2.70.170.10:FF:000028">
    <property type="entry name" value="AcetylCholine Receptor"/>
    <property type="match status" value="1"/>
</dbReference>
<dbReference type="SUPFAM" id="SSF90112">
    <property type="entry name" value="Neurotransmitter-gated ion-channel transmembrane pore"/>
    <property type="match status" value="1"/>
</dbReference>
<evidence type="ECO:0000256" key="4">
    <source>
        <dbReference type="ARBA" id="ARBA00023136"/>
    </source>
</evidence>
<feature type="transmembrane region" description="Helical" evidence="5">
    <location>
        <begin position="454"/>
        <end position="471"/>
    </location>
</feature>
<dbReference type="EMBL" id="JACVVK020000239">
    <property type="protein sequence ID" value="KAK7482712.1"/>
    <property type="molecule type" value="Genomic_DNA"/>
</dbReference>
<dbReference type="InterPro" id="IPR006202">
    <property type="entry name" value="Neur_chan_lig-bd"/>
</dbReference>
<dbReference type="InterPro" id="IPR006029">
    <property type="entry name" value="Neurotrans-gated_channel_TM"/>
</dbReference>
<dbReference type="InterPro" id="IPR036734">
    <property type="entry name" value="Neur_chan_lig-bd_sf"/>
</dbReference>
<dbReference type="PRINTS" id="PR00252">
    <property type="entry name" value="NRIONCHANNEL"/>
</dbReference>
<feature type="transmembrane region" description="Helical" evidence="5">
    <location>
        <begin position="274"/>
        <end position="291"/>
    </location>
</feature>
<comment type="caution">
    <text evidence="8">The sequence shown here is derived from an EMBL/GenBank/DDBJ whole genome shotgun (WGS) entry which is preliminary data.</text>
</comment>
<feature type="domain" description="Neurotransmitter-gated ion-channel ligand-binding" evidence="6">
    <location>
        <begin position="17"/>
        <end position="238"/>
    </location>
</feature>
<reference evidence="8 9" key="1">
    <citation type="journal article" date="2023" name="Sci. Data">
        <title>Genome assembly of the Korean intertidal mud-creeper Batillaria attramentaria.</title>
        <authorList>
            <person name="Patra A.K."/>
            <person name="Ho P.T."/>
            <person name="Jun S."/>
            <person name="Lee S.J."/>
            <person name="Kim Y."/>
            <person name="Won Y.J."/>
        </authorList>
    </citation>
    <scope>NUCLEOTIDE SEQUENCE [LARGE SCALE GENOMIC DNA]</scope>
    <source>
        <strain evidence="8">Wonlab-2016</strain>
    </source>
</reference>
<evidence type="ECO:0000259" key="7">
    <source>
        <dbReference type="Pfam" id="PF02932"/>
    </source>
</evidence>
<dbReference type="PROSITE" id="PS00236">
    <property type="entry name" value="NEUROTR_ION_CHANNEL"/>
    <property type="match status" value="1"/>
</dbReference>
<dbReference type="InterPro" id="IPR006201">
    <property type="entry name" value="Neur_channel"/>
</dbReference>
<dbReference type="GO" id="GO:0016020">
    <property type="term" value="C:membrane"/>
    <property type="evidence" value="ECO:0007669"/>
    <property type="project" value="UniProtKB-SubCell"/>
</dbReference>
<gene>
    <name evidence="8" type="ORF">BaRGS_00026010</name>
</gene>
<keyword evidence="5" id="KW-0406">Ion transport</keyword>
<keyword evidence="4 5" id="KW-0472">Membrane</keyword>
<evidence type="ECO:0000313" key="8">
    <source>
        <dbReference type="EMBL" id="KAK7482712.1"/>
    </source>
</evidence>
<organism evidence="8 9">
    <name type="scientific">Batillaria attramentaria</name>
    <dbReference type="NCBI Taxonomy" id="370345"/>
    <lineage>
        <taxon>Eukaryota</taxon>
        <taxon>Metazoa</taxon>
        <taxon>Spiralia</taxon>
        <taxon>Lophotrochozoa</taxon>
        <taxon>Mollusca</taxon>
        <taxon>Gastropoda</taxon>
        <taxon>Caenogastropoda</taxon>
        <taxon>Sorbeoconcha</taxon>
        <taxon>Cerithioidea</taxon>
        <taxon>Batillariidae</taxon>
        <taxon>Batillaria</taxon>
    </lineage>
</organism>
<keyword evidence="2 5" id="KW-0812">Transmembrane</keyword>
<dbReference type="PANTHER" id="PTHR18945">
    <property type="entry name" value="NEUROTRANSMITTER GATED ION CHANNEL"/>
    <property type="match status" value="1"/>
</dbReference>
<keyword evidence="9" id="KW-1185">Reference proteome</keyword>
<dbReference type="SUPFAM" id="SSF63712">
    <property type="entry name" value="Nicotinic receptor ligand binding domain-like"/>
    <property type="match status" value="1"/>
</dbReference>
<sequence>MYLCAAHAPVSGEIYHEERLLSKLLDNYYKDARPVSNPDHTVNVSIRFSFIRIEDLIESTDTFSATVFIVQTWRDPRLRWNASEYGGLQQIRLPRHKLWTPDIVLYNVASQGAPESRYEDMVVVTSDGSMIWIPMMTLYSTCPMDLTYFPYDTQTCTMVFGSWAHTSKEMSVKFLTTNESEVEVEVTDEDSMSFPIHQHPEWELVGRGAKAKITKKSYECCPDSFTILSVTVKMARKPQFYRYLTVGPAAVLGLLVPVLFLLPANAQEKSTYGLLLLLCLSILMLIMENAIPFTHGSLPHIASFYLGTMILTCFSIVLSVLITNISARGARRKALPAWIHTTDLDRVVSAKYGYGTPRLTKIFLGRLGLRRMLCMGDYSPVDNVYSYAPRSEDTLLEDTPMDGDVTNASSASTDIQLREIHRCVRFMMGKMAADDSYRNVSQEWVELAHVLDRCLFLAFFVFYIFTAVSLLL</sequence>
<evidence type="ECO:0000313" key="9">
    <source>
        <dbReference type="Proteomes" id="UP001519460"/>
    </source>
</evidence>
<evidence type="ECO:0000259" key="6">
    <source>
        <dbReference type="Pfam" id="PF02931"/>
    </source>
</evidence>
<evidence type="ECO:0000256" key="3">
    <source>
        <dbReference type="ARBA" id="ARBA00022989"/>
    </source>
</evidence>
<feature type="domain" description="Neurotransmitter-gated ion-channel transmembrane" evidence="7">
    <location>
        <begin position="248"/>
        <end position="467"/>
    </location>
</feature>
<dbReference type="CDD" id="cd18997">
    <property type="entry name" value="LGIC_ECD_nAChR"/>
    <property type="match status" value="1"/>
</dbReference>
<evidence type="ECO:0000256" key="2">
    <source>
        <dbReference type="ARBA" id="ARBA00022692"/>
    </source>
</evidence>
<dbReference type="InterPro" id="IPR018000">
    <property type="entry name" value="Neurotransmitter_ion_chnl_CS"/>
</dbReference>
<dbReference type="Proteomes" id="UP001519460">
    <property type="component" value="Unassembled WGS sequence"/>
</dbReference>
<comment type="similarity">
    <text evidence="5">Belongs to the ligand-gated ion channel (TC 1.A.9) family.</text>
</comment>
<name>A0ABD0K6I0_9CAEN</name>
<keyword evidence="5" id="KW-0407">Ion channel</keyword>
<accession>A0ABD0K6I0</accession>